<proteinExistence type="predicted"/>
<accession>A0AAI8VT83</accession>
<name>A0AAI8VT83_9PEZI</name>
<reference evidence="1" key="1">
    <citation type="submission" date="2023-10" db="EMBL/GenBank/DDBJ databases">
        <authorList>
            <person name="Hackl T."/>
        </authorList>
    </citation>
    <scope>NUCLEOTIDE SEQUENCE</scope>
</reference>
<sequence length="301" mass="35086">MARFIEVTVRGQVLGKNVYDFVSHHDPPTTAQVNQESRAVACRSGKLVPIRNPRMPVAEYRDLGMNPRFRTRWAWFDPTRDTLSLSFDDSFSPTPDHGRGVVRHPLSGFFECAQSVIVGTRVMKYQYICPALLCKHLFDPRNFPFLKSVDFVTSKYDLPERSDHVLETRLFGPGRVHPRILHLDDTAGIESLMTNLVQGHTSIHVDELERFVTAAISDEEASAWRYYSEQLRSAWTFWYPRDRSCEIAPPEEEEEEKEEEESHLSVKRLDMMCWNMPTFRRVILLRRARYVLETMQHETAH</sequence>
<dbReference type="Proteomes" id="UP001295740">
    <property type="component" value="Unassembled WGS sequence"/>
</dbReference>
<protein>
    <submittedName>
        <fullName evidence="1">Uu.00g062530.m01.CDS01</fullName>
    </submittedName>
</protein>
<comment type="caution">
    <text evidence="1">The sequence shown here is derived from an EMBL/GenBank/DDBJ whole genome shotgun (WGS) entry which is preliminary data.</text>
</comment>
<dbReference type="AlphaFoldDB" id="A0AAI8VT83"/>
<organism evidence="1 2">
    <name type="scientific">Anthostomella pinea</name>
    <dbReference type="NCBI Taxonomy" id="933095"/>
    <lineage>
        <taxon>Eukaryota</taxon>
        <taxon>Fungi</taxon>
        <taxon>Dikarya</taxon>
        <taxon>Ascomycota</taxon>
        <taxon>Pezizomycotina</taxon>
        <taxon>Sordariomycetes</taxon>
        <taxon>Xylariomycetidae</taxon>
        <taxon>Xylariales</taxon>
        <taxon>Xylariaceae</taxon>
        <taxon>Anthostomella</taxon>
    </lineage>
</organism>
<evidence type="ECO:0000313" key="2">
    <source>
        <dbReference type="Proteomes" id="UP001295740"/>
    </source>
</evidence>
<evidence type="ECO:0000313" key="1">
    <source>
        <dbReference type="EMBL" id="CAJ2510628.1"/>
    </source>
</evidence>
<keyword evidence="2" id="KW-1185">Reference proteome</keyword>
<dbReference type="EMBL" id="CAUWAG010000018">
    <property type="protein sequence ID" value="CAJ2510628.1"/>
    <property type="molecule type" value="Genomic_DNA"/>
</dbReference>
<gene>
    <name evidence="1" type="ORF">KHLLAP_LOCUS11096</name>
</gene>